<dbReference type="PROSITE" id="PS51257">
    <property type="entry name" value="PROKAR_LIPOPROTEIN"/>
    <property type="match status" value="1"/>
</dbReference>
<dbReference type="Proteomes" id="UP000460751">
    <property type="component" value="Unassembled WGS sequence"/>
</dbReference>
<evidence type="ECO:0000313" key="4">
    <source>
        <dbReference type="Proteomes" id="UP000460751"/>
    </source>
</evidence>
<dbReference type="Pfam" id="PF14344">
    <property type="entry name" value="DUF4397"/>
    <property type="match status" value="1"/>
</dbReference>
<evidence type="ECO:0000313" key="3">
    <source>
        <dbReference type="EMBL" id="MYL25625.1"/>
    </source>
</evidence>
<feature type="domain" description="DUF4397" evidence="2">
    <location>
        <begin position="39"/>
        <end position="137"/>
    </location>
</feature>
<accession>A0A9X4YCZ3</accession>
<evidence type="ECO:0000256" key="1">
    <source>
        <dbReference type="SAM" id="MobiDB-lite"/>
    </source>
</evidence>
<dbReference type="RefSeq" id="WP_160898010.1">
    <property type="nucleotide sequence ID" value="NZ_WMEX01000001.1"/>
</dbReference>
<dbReference type="InterPro" id="IPR025510">
    <property type="entry name" value="DUF4397"/>
</dbReference>
<protein>
    <recommendedName>
        <fullName evidence="2">DUF4397 domain-containing protein</fullName>
    </recommendedName>
</protein>
<gene>
    <name evidence="3" type="ORF">GLW01_02330</name>
</gene>
<dbReference type="EMBL" id="WMEX01000001">
    <property type="protein sequence ID" value="MYL25625.1"/>
    <property type="molecule type" value="Genomic_DNA"/>
</dbReference>
<dbReference type="AlphaFoldDB" id="A0A9X4YCZ3"/>
<comment type="caution">
    <text evidence="3">The sequence shown here is derived from an EMBL/GenBank/DDBJ whole genome shotgun (WGS) entry which is preliminary data.</text>
</comment>
<proteinExistence type="predicted"/>
<feature type="region of interest" description="Disordered" evidence="1">
    <location>
        <begin position="130"/>
        <end position="161"/>
    </location>
</feature>
<dbReference type="OrthoDB" id="9783299at2"/>
<keyword evidence="4" id="KW-1185">Reference proteome</keyword>
<sequence>MESRAGATLLVAVTLGLSGCFESQRDETFNDTVVGDDVDVRVLHAVADAPALRLEAGGEVRAETLDYGKVATFTLPANHHRFEAAGYTGREAPEALLDNLEGNLTEGKRHDLILAGSLADDSARAILLEQDDEPFEPEEEEAENGEEEGDGEADSDGDEPDRDVRFRAAHLAPDTGAVDLYLGDDTSGSPDATLSYGDASEAIRVESGVYRFLITRAGESDPIYDSDSVLGWDTGDDLLLAVTPAIGVQEDSDLSLIEVDGEQSRRIPGDGQGAEIAFVNGSASKVSAESSDGTITWQDVDSLSKAPVDGYDPVGGGSYQLDFTSDGGAAGSYGFSLAKGSAGTVVLRSWPPSDSTEASLLINDARSVATNARARILNTWPNDPDNDGDAEPVDVYLVEGSGCENPLSGDGVVPEPVVGSLAYSNRSSMLPVRPGDYQLVVTEPDDPGTQLLCEDSVSLQAQGLYELVVAQDSDSGLIQVGGVR</sequence>
<name>A0A9X4YCZ3_9GAMM</name>
<evidence type="ECO:0000259" key="2">
    <source>
        <dbReference type="Pfam" id="PF14344"/>
    </source>
</evidence>
<organism evidence="3 4">
    <name type="scientific">Vreelandella halophila</name>
    <dbReference type="NCBI Taxonomy" id="86177"/>
    <lineage>
        <taxon>Bacteria</taxon>
        <taxon>Pseudomonadati</taxon>
        <taxon>Pseudomonadota</taxon>
        <taxon>Gammaproteobacteria</taxon>
        <taxon>Oceanospirillales</taxon>
        <taxon>Halomonadaceae</taxon>
        <taxon>Vreelandella</taxon>
    </lineage>
</organism>
<reference evidence="3 4" key="1">
    <citation type="submission" date="2019-11" db="EMBL/GenBank/DDBJ databases">
        <title>Genome sequences of 17 halophilic strains isolated from different environments.</title>
        <authorList>
            <person name="Furrow R.E."/>
        </authorList>
    </citation>
    <scope>NUCLEOTIDE SEQUENCE [LARGE SCALE GENOMIC DNA]</scope>
    <source>
        <strain evidence="3 4">22507_15_FS</strain>
    </source>
</reference>